<dbReference type="AlphaFoldDB" id="A0A926VGQ0"/>
<reference evidence="4" key="2">
    <citation type="submission" date="2020-08" db="EMBL/GenBank/DDBJ databases">
        <authorList>
            <person name="Chen M."/>
            <person name="Teng W."/>
            <person name="Zhao L."/>
            <person name="Hu C."/>
            <person name="Zhou Y."/>
            <person name="Han B."/>
            <person name="Song L."/>
            <person name="Shu W."/>
        </authorList>
    </citation>
    <scope>NUCLEOTIDE SEQUENCE</scope>
    <source>
        <strain evidence="4">FACHB-1375</strain>
    </source>
</reference>
<dbReference type="PANTHER" id="PTHR10098:SF108">
    <property type="entry name" value="TETRATRICOPEPTIDE REPEAT PROTEIN 28"/>
    <property type="match status" value="1"/>
</dbReference>
<protein>
    <submittedName>
        <fullName evidence="4">CHAT domain-containing protein</fullName>
    </submittedName>
</protein>
<feature type="repeat" description="TPR" evidence="1">
    <location>
        <begin position="250"/>
        <end position="283"/>
    </location>
</feature>
<feature type="region of interest" description="Disordered" evidence="2">
    <location>
        <begin position="394"/>
        <end position="422"/>
    </location>
</feature>
<evidence type="ECO:0000256" key="2">
    <source>
        <dbReference type="SAM" id="MobiDB-lite"/>
    </source>
</evidence>
<dbReference type="Pfam" id="PF13181">
    <property type="entry name" value="TPR_8"/>
    <property type="match status" value="1"/>
</dbReference>
<name>A0A926VGQ0_9CYAN</name>
<dbReference type="PROSITE" id="PS50005">
    <property type="entry name" value="TPR"/>
    <property type="match status" value="4"/>
</dbReference>
<dbReference type="InterPro" id="IPR019734">
    <property type="entry name" value="TPR_rpt"/>
</dbReference>
<reference evidence="4" key="1">
    <citation type="journal article" date="2015" name="ISME J.">
        <title>Draft Genome Sequence of Streptomyces incarnatus NRRL8089, which Produces the Nucleoside Antibiotic Sinefungin.</title>
        <authorList>
            <person name="Oshima K."/>
            <person name="Hattori M."/>
            <person name="Shimizu H."/>
            <person name="Fukuda K."/>
            <person name="Nemoto M."/>
            <person name="Inagaki K."/>
            <person name="Tamura T."/>
        </authorList>
    </citation>
    <scope>NUCLEOTIDE SEQUENCE</scope>
    <source>
        <strain evidence="4">FACHB-1375</strain>
    </source>
</reference>
<gene>
    <name evidence="4" type="ORF">H6G03_20495</name>
</gene>
<feature type="domain" description="CHAT" evidence="3">
    <location>
        <begin position="513"/>
        <end position="796"/>
    </location>
</feature>
<proteinExistence type="predicted"/>
<comment type="caution">
    <text evidence="4">The sequence shown here is derived from an EMBL/GenBank/DDBJ whole genome shotgun (WGS) entry which is preliminary data.</text>
</comment>
<evidence type="ECO:0000313" key="5">
    <source>
        <dbReference type="Proteomes" id="UP000641646"/>
    </source>
</evidence>
<dbReference type="SMART" id="SM00028">
    <property type="entry name" value="TPR"/>
    <property type="match status" value="7"/>
</dbReference>
<dbReference type="InterPro" id="IPR024983">
    <property type="entry name" value="CHAT_dom"/>
</dbReference>
<evidence type="ECO:0000259" key="3">
    <source>
        <dbReference type="Pfam" id="PF12770"/>
    </source>
</evidence>
<dbReference type="RefSeq" id="WP_190467666.1">
    <property type="nucleotide sequence ID" value="NZ_JACJPW010000054.1"/>
</dbReference>
<dbReference type="SUPFAM" id="SSF48452">
    <property type="entry name" value="TPR-like"/>
    <property type="match status" value="2"/>
</dbReference>
<dbReference type="Pfam" id="PF12770">
    <property type="entry name" value="CHAT"/>
    <property type="match status" value="1"/>
</dbReference>
<feature type="compositionally biased region" description="Polar residues" evidence="2">
    <location>
        <begin position="394"/>
        <end position="404"/>
    </location>
</feature>
<evidence type="ECO:0000313" key="4">
    <source>
        <dbReference type="EMBL" id="MBD2183409.1"/>
    </source>
</evidence>
<dbReference type="Proteomes" id="UP000641646">
    <property type="component" value="Unassembled WGS sequence"/>
</dbReference>
<feature type="compositionally biased region" description="Polar residues" evidence="2">
    <location>
        <begin position="411"/>
        <end position="420"/>
    </location>
</feature>
<keyword evidence="1" id="KW-0802">TPR repeat</keyword>
<sequence length="798" mass="87871">MDRYKEVVSLANQANLALADRNYQDALEAYTNALKIAEEMERSRLVAVLLNRMGQVLQVQGKIQDSVIAYESALRALEQDTIFNLEDVVNQLSQVGKGYAVSDPEPVPDLYSAKVAQTLEFDENDQTLAVKLWLNIGNAYLQQPQEKPALNAYEQALKHPQINTNPVLKAYAIANIGEIYRRQGKIDDAEVQLNQALALFEQYADPLEKRRAIALLASIARDRGQIDKAIELYQQALALYEKASDKLGMARAYASLASLHLMQKQFTDAQHNYQRAIDLAEAENDSDTLWHAYWGLGCCQHVAGELSEAIDSFNKSLKLINFRQEDLRTDEGKVAFLENVQDVFEKLLTVHLELAQTGTQDYKAALDVAEKARGQALQDLMSGRARQRPSFIDTQAGSDTQSHQFDVRQSAPATQSNSSKGVGIVPKAEADRQLLPLARLVFYVLSDRTAIFAVTPDGRVRGHVVPLGEDAIADRVTHLRRALNVDEVNRGLRKLGSVPPAKPGSTPVKLETLLQDLYAKLIAPVADVLPTDGTPIVIEPHCSLWLAPFAALQLPDGTWMGDRWSLIYAASAYTLNEIRREPCYTPLANSKILAVGNPIMPMVPDRDGVKIELQPLPGAEAEVKSIVELFSQQQYTLLIGQKATEANVKQLAQSHNIVHLATHGIAYGSDPLASLVAFSPTDHENGLLTAQEVIESSSLPADLVVLSACQTGLGRITGEGMLGLSRAFLVAGARTVVVSQWSVSDDATMELMVAFYKNYLQHVNKAIALQKAMQTVRSQSEYSHPRYWAAFVVVGAEE</sequence>
<feature type="repeat" description="TPR" evidence="1">
    <location>
        <begin position="130"/>
        <end position="163"/>
    </location>
</feature>
<dbReference type="InterPro" id="IPR011990">
    <property type="entry name" value="TPR-like_helical_dom_sf"/>
</dbReference>
<feature type="repeat" description="TPR" evidence="1">
    <location>
        <begin position="210"/>
        <end position="243"/>
    </location>
</feature>
<dbReference type="Pfam" id="PF13424">
    <property type="entry name" value="TPR_12"/>
    <property type="match status" value="1"/>
</dbReference>
<organism evidence="4 5">
    <name type="scientific">Aerosakkonema funiforme FACHB-1375</name>
    <dbReference type="NCBI Taxonomy" id="2949571"/>
    <lineage>
        <taxon>Bacteria</taxon>
        <taxon>Bacillati</taxon>
        <taxon>Cyanobacteriota</taxon>
        <taxon>Cyanophyceae</taxon>
        <taxon>Oscillatoriophycideae</taxon>
        <taxon>Aerosakkonematales</taxon>
        <taxon>Aerosakkonemataceae</taxon>
        <taxon>Aerosakkonema</taxon>
    </lineage>
</organism>
<feature type="repeat" description="TPR" evidence="1">
    <location>
        <begin position="170"/>
        <end position="203"/>
    </location>
</feature>
<dbReference type="PANTHER" id="PTHR10098">
    <property type="entry name" value="RAPSYN-RELATED"/>
    <property type="match status" value="1"/>
</dbReference>
<dbReference type="Gene3D" id="1.25.40.10">
    <property type="entry name" value="Tetratricopeptide repeat domain"/>
    <property type="match status" value="2"/>
</dbReference>
<accession>A0A926VGQ0</accession>
<evidence type="ECO:0000256" key="1">
    <source>
        <dbReference type="PROSITE-ProRule" id="PRU00339"/>
    </source>
</evidence>
<keyword evidence="5" id="KW-1185">Reference proteome</keyword>
<dbReference type="EMBL" id="JACJPW010000054">
    <property type="protein sequence ID" value="MBD2183409.1"/>
    <property type="molecule type" value="Genomic_DNA"/>
</dbReference>